<sequence length="169" mass="19210">MTELLNKEHPIIVKLVEYWLGQSLDGTNAWYLVLQNCSHGSLEKTIKTWTDVKTNCNLAGPDYFVAYIIGMASALALLQLGFWDIDNPDLAPPDYAPLIHQDIKPGDIIPHWSDKNLSDVILGDLDSTERETDAKSPYGTHTWNPPEVRRARENYKKRPKPWARKLGIN</sequence>
<feature type="transmembrane region" description="Helical" evidence="1">
    <location>
        <begin position="64"/>
        <end position="83"/>
    </location>
</feature>
<dbReference type="GO" id="GO:0004672">
    <property type="term" value="F:protein kinase activity"/>
    <property type="evidence" value="ECO:0007669"/>
    <property type="project" value="InterPro"/>
</dbReference>
<protein>
    <recommendedName>
        <fullName evidence="2">Protein kinase domain-containing protein</fullName>
    </recommendedName>
</protein>
<dbReference type="InterPro" id="IPR000719">
    <property type="entry name" value="Prot_kinase_dom"/>
</dbReference>
<accession>A0A6A7C2A7</accession>
<dbReference type="Proteomes" id="UP000799421">
    <property type="component" value="Unassembled WGS sequence"/>
</dbReference>
<reference evidence="3" key="1">
    <citation type="journal article" date="2020" name="Stud. Mycol.">
        <title>101 Dothideomycetes genomes: a test case for predicting lifestyles and emergence of pathogens.</title>
        <authorList>
            <person name="Haridas S."/>
            <person name="Albert R."/>
            <person name="Binder M."/>
            <person name="Bloem J."/>
            <person name="Labutti K."/>
            <person name="Salamov A."/>
            <person name="Andreopoulos B."/>
            <person name="Baker S."/>
            <person name="Barry K."/>
            <person name="Bills G."/>
            <person name="Bluhm B."/>
            <person name="Cannon C."/>
            <person name="Castanera R."/>
            <person name="Culley D."/>
            <person name="Daum C."/>
            <person name="Ezra D."/>
            <person name="Gonzalez J."/>
            <person name="Henrissat B."/>
            <person name="Kuo A."/>
            <person name="Liang C."/>
            <person name="Lipzen A."/>
            <person name="Lutzoni F."/>
            <person name="Magnuson J."/>
            <person name="Mondo S."/>
            <person name="Nolan M."/>
            <person name="Ohm R."/>
            <person name="Pangilinan J."/>
            <person name="Park H.-J."/>
            <person name="Ramirez L."/>
            <person name="Alfaro M."/>
            <person name="Sun H."/>
            <person name="Tritt A."/>
            <person name="Yoshinaga Y."/>
            <person name="Zwiers L.-H."/>
            <person name="Turgeon B."/>
            <person name="Goodwin S."/>
            <person name="Spatafora J."/>
            <person name="Crous P."/>
            <person name="Grigoriev I."/>
        </authorList>
    </citation>
    <scope>NUCLEOTIDE SEQUENCE</scope>
    <source>
        <strain evidence="3">CBS 480.64</strain>
    </source>
</reference>
<dbReference type="GO" id="GO:0005524">
    <property type="term" value="F:ATP binding"/>
    <property type="evidence" value="ECO:0007669"/>
    <property type="project" value="InterPro"/>
</dbReference>
<dbReference type="EMBL" id="MU005975">
    <property type="protein sequence ID" value="KAF2861065.1"/>
    <property type="molecule type" value="Genomic_DNA"/>
</dbReference>
<dbReference type="InterPro" id="IPR011009">
    <property type="entry name" value="Kinase-like_dom_sf"/>
</dbReference>
<name>A0A6A7C2A7_9PEZI</name>
<organism evidence="3 4">
    <name type="scientific">Piedraia hortae CBS 480.64</name>
    <dbReference type="NCBI Taxonomy" id="1314780"/>
    <lineage>
        <taxon>Eukaryota</taxon>
        <taxon>Fungi</taxon>
        <taxon>Dikarya</taxon>
        <taxon>Ascomycota</taxon>
        <taxon>Pezizomycotina</taxon>
        <taxon>Dothideomycetes</taxon>
        <taxon>Dothideomycetidae</taxon>
        <taxon>Capnodiales</taxon>
        <taxon>Piedraiaceae</taxon>
        <taxon>Piedraia</taxon>
    </lineage>
</organism>
<keyword evidence="1" id="KW-0812">Transmembrane</keyword>
<dbReference type="Gene3D" id="1.10.510.10">
    <property type="entry name" value="Transferase(Phosphotransferase) domain 1"/>
    <property type="match status" value="1"/>
</dbReference>
<dbReference type="AlphaFoldDB" id="A0A6A7C2A7"/>
<keyword evidence="1" id="KW-0472">Membrane</keyword>
<evidence type="ECO:0000313" key="3">
    <source>
        <dbReference type="EMBL" id="KAF2861065.1"/>
    </source>
</evidence>
<dbReference type="PROSITE" id="PS50011">
    <property type="entry name" value="PROTEIN_KINASE_DOM"/>
    <property type="match status" value="1"/>
</dbReference>
<evidence type="ECO:0000256" key="1">
    <source>
        <dbReference type="SAM" id="Phobius"/>
    </source>
</evidence>
<keyword evidence="1" id="KW-1133">Transmembrane helix</keyword>
<proteinExistence type="predicted"/>
<evidence type="ECO:0000259" key="2">
    <source>
        <dbReference type="PROSITE" id="PS50011"/>
    </source>
</evidence>
<evidence type="ECO:0000313" key="4">
    <source>
        <dbReference type="Proteomes" id="UP000799421"/>
    </source>
</evidence>
<keyword evidence="4" id="KW-1185">Reference proteome</keyword>
<feature type="domain" description="Protein kinase" evidence="2">
    <location>
        <begin position="1"/>
        <end position="169"/>
    </location>
</feature>
<gene>
    <name evidence="3" type="ORF">K470DRAFT_294460</name>
</gene>
<dbReference type="SUPFAM" id="SSF56112">
    <property type="entry name" value="Protein kinase-like (PK-like)"/>
    <property type="match status" value="1"/>
</dbReference>
<dbReference type="OrthoDB" id="310217at2759"/>